<name>A0A6C0LU03_9ZZZZ</name>
<evidence type="ECO:0000256" key="1">
    <source>
        <dbReference type="SAM" id="Phobius"/>
    </source>
</evidence>
<protein>
    <recommendedName>
        <fullName evidence="2">Glycosyl transferase family 25 domain-containing protein</fullName>
    </recommendedName>
</protein>
<proteinExistence type="predicted"/>
<feature type="domain" description="Glycosyl transferase family 25" evidence="2">
    <location>
        <begin position="1"/>
        <end position="116"/>
    </location>
</feature>
<accession>A0A6C0LU03</accession>
<sequence>MINTYIINLEQDTYKYKKTLNEFGKTGYDMNNVHRYNAINGSKINRYDQDIHPICKTLCTDKVIGTGLSHIDVCKQILKTNSKYALIVEDDIKINGQNNLNEELNNTIKDIDQIDPGWDIIVLHLQGICEYKKRTTGYLCGSAAAYLISRKGMEKMAKLKLGNHVDYNRNSLAFNTYSGPNIFDTYEDDSMFNILNTTMIFNKSISFWFNQHVIRIPFFNKTLNGLSAIILLVILSTTIRYSSYIKYGKMINYIITLVLTSIAVFFHYGYKYVGYNITGETQYLGMILPALSLIYIFTIKQINRKVFYALYIFLITIFMFHMIRHFDRSVI</sequence>
<dbReference type="Pfam" id="PF01755">
    <property type="entry name" value="Glyco_transf_25"/>
    <property type="match status" value="1"/>
</dbReference>
<keyword evidence="1" id="KW-0812">Transmembrane</keyword>
<feature type="transmembrane region" description="Helical" evidence="1">
    <location>
        <begin position="306"/>
        <end position="323"/>
    </location>
</feature>
<feature type="transmembrane region" description="Helical" evidence="1">
    <location>
        <begin position="282"/>
        <end position="299"/>
    </location>
</feature>
<keyword evidence="1" id="KW-1133">Transmembrane helix</keyword>
<evidence type="ECO:0000259" key="2">
    <source>
        <dbReference type="Pfam" id="PF01755"/>
    </source>
</evidence>
<dbReference type="InterPro" id="IPR002654">
    <property type="entry name" value="Glyco_trans_25"/>
</dbReference>
<dbReference type="EMBL" id="MN740569">
    <property type="protein sequence ID" value="QHU34326.1"/>
    <property type="molecule type" value="Genomic_DNA"/>
</dbReference>
<feature type="transmembrane region" description="Helical" evidence="1">
    <location>
        <begin position="222"/>
        <end position="239"/>
    </location>
</feature>
<keyword evidence="1" id="KW-0472">Membrane</keyword>
<organism evidence="3">
    <name type="scientific">viral metagenome</name>
    <dbReference type="NCBI Taxonomy" id="1070528"/>
    <lineage>
        <taxon>unclassified sequences</taxon>
        <taxon>metagenomes</taxon>
        <taxon>organismal metagenomes</taxon>
    </lineage>
</organism>
<feature type="transmembrane region" description="Helical" evidence="1">
    <location>
        <begin position="251"/>
        <end position="270"/>
    </location>
</feature>
<evidence type="ECO:0000313" key="3">
    <source>
        <dbReference type="EMBL" id="QHU34326.1"/>
    </source>
</evidence>
<reference evidence="3" key="1">
    <citation type="journal article" date="2020" name="Nature">
        <title>Giant virus diversity and host interactions through global metagenomics.</title>
        <authorList>
            <person name="Schulz F."/>
            <person name="Roux S."/>
            <person name="Paez-Espino D."/>
            <person name="Jungbluth S."/>
            <person name="Walsh D.A."/>
            <person name="Denef V.J."/>
            <person name="McMahon K.D."/>
            <person name="Konstantinidis K.T."/>
            <person name="Eloe-Fadrosh E.A."/>
            <person name="Kyrpides N.C."/>
            <person name="Woyke T."/>
        </authorList>
    </citation>
    <scope>NUCLEOTIDE SEQUENCE</scope>
    <source>
        <strain evidence="3">GVMAG-S-1016713-123</strain>
    </source>
</reference>
<dbReference type="AlphaFoldDB" id="A0A6C0LU03"/>